<protein>
    <recommendedName>
        <fullName evidence="4">RRM domain-containing protein</fullName>
    </recommendedName>
</protein>
<dbReference type="InParanoid" id="G2YLF1"/>
<dbReference type="AlphaFoldDB" id="G2YLF1"/>
<feature type="compositionally biased region" description="Basic and acidic residues" evidence="1">
    <location>
        <begin position="407"/>
        <end position="426"/>
    </location>
</feature>
<evidence type="ECO:0008006" key="4">
    <source>
        <dbReference type="Google" id="ProtNLM"/>
    </source>
</evidence>
<sequence>MSNFPPSFGRGSIFPSSIRNNSLAEEIMHATMESARNALDSSKSSCNTSDISFGIFPHIIFPNPQYLLTYREDTYYYCDTETSEEEYSTMTTDTETETPPPPSRALLPSEQPLIPFVPARLKKGERAMITPNIQALLNTAGVQPNPKYEGEITAEVLNDLLTPAEENCALHITNIHPKAEMADLFSTIHHGKVYSVAWNAPNQEWTHAAARLCFCAREDAERYLADTETGDGINILGKRIMAEWNRNRKCPVPEDENHQSRVVQLRGPRSFGFSGQDLLDFFGKDMKLFIISRKEWDHRTDQKVVELAFCGIKAQSRMAFRCFKQKVAAQGLGDQFDIRFAPDPCDPSAVQGQDMFMPRRTRQVTPPAPPAPAPPRTLDSIRTSSWRTREVSCGPKRNGNTNSAQRDGPKYEKGAGPDAKCWRRAE</sequence>
<dbReference type="OrthoDB" id="3508416at2759"/>
<reference evidence="3" key="1">
    <citation type="journal article" date="2011" name="PLoS Genet.">
        <title>Genomic analysis of the necrotrophic fungal pathogens Sclerotinia sclerotiorum and Botrytis cinerea.</title>
        <authorList>
            <person name="Amselem J."/>
            <person name="Cuomo C.A."/>
            <person name="van Kan J.A."/>
            <person name="Viaud M."/>
            <person name="Benito E.P."/>
            <person name="Couloux A."/>
            <person name="Coutinho P.M."/>
            <person name="de Vries R.P."/>
            <person name="Dyer P.S."/>
            <person name="Fillinger S."/>
            <person name="Fournier E."/>
            <person name="Gout L."/>
            <person name="Hahn M."/>
            <person name="Kohn L."/>
            <person name="Lapalu N."/>
            <person name="Plummer K.M."/>
            <person name="Pradier J.M."/>
            <person name="Quevillon E."/>
            <person name="Sharon A."/>
            <person name="Simon A."/>
            <person name="ten Have A."/>
            <person name="Tudzynski B."/>
            <person name="Tudzynski P."/>
            <person name="Wincker P."/>
            <person name="Andrew M."/>
            <person name="Anthouard V."/>
            <person name="Beever R.E."/>
            <person name="Beffa R."/>
            <person name="Benoit I."/>
            <person name="Bouzid O."/>
            <person name="Brault B."/>
            <person name="Chen Z."/>
            <person name="Choquer M."/>
            <person name="Collemare J."/>
            <person name="Cotton P."/>
            <person name="Danchin E.G."/>
            <person name="Da Silva C."/>
            <person name="Gautier A."/>
            <person name="Giraud C."/>
            <person name="Giraud T."/>
            <person name="Gonzalez C."/>
            <person name="Grossetete S."/>
            <person name="Guldener U."/>
            <person name="Henrissat B."/>
            <person name="Howlett B.J."/>
            <person name="Kodira C."/>
            <person name="Kretschmer M."/>
            <person name="Lappartient A."/>
            <person name="Leroch M."/>
            <person name="Levis C."/>
            <person name="Mauceli E."/>
            <person name="Neuveglise C."/>
            <person name="Oeser B."/>
            <person name="Pearson M."/>
            <person name="Poulain J."/>
            <person name="Poussereau N."/>
            <person name="Quesneville H."/>
            <person name="Rascle C."/>
            <person name="Schumacher J."/>
            <person name="Segurens B."/>
            <person name="Sexton A."/>
            <person name="Silva E."/>
            <person name="Sirven C."/>
            <person name="Soanes D.M."/>
            <person name="Talbot N.J."/>
            <person name="Templeton M."/>
            <person name="Yandava C."/>
            <person name="Yarden O."/>
            <person name="Zeng Q."/>
            <person name="Rollins J.A."/>
            <person name="Lebrun M.H."/>
            <person name="Dickman M."/>
        </authorList>
    </citation>
    <scope>NUCLEOTIDE SEQUENCE [LARGE SCALE GENOMIC DNA]</scope>
    <source>
        <strain evidence="3">T4</strain>
    </source>
</reference>
<evidence type="ECO:0000313" key="3">
    <source>
        <dbReference type="Proteomes" id="UP000008177"/>
    </source>
</evidence>
<evidence type="ECO:0000313" key="2">
    <source>
        <dbReference type="EMBL" id="CCD52449.1"/>
    </source>
</evidence>
<feature type="region of interest" description="Disordered" evidence="1">
    <location>
        <begin position="357"/>
        <end position="426"/>
    </location>
</feature>
<gene>
    <name evidence="2" type="ORF">BofuT4_P077420.1</name>
</gene>
<dbReference type="EMBL" id="FQ790343">
    <property type="protein sequence ID" value="CCD52449.1"/>
    <property type="molecule type" value="Genomic_DNA"/>
</dbReference>
<name>G2YLF1_BOTF4</name>
<feature type="compositionally biased region" description="Pro residues" evidence="1">
    <location>
        <begin position="366"/>
        <end position="375"/>
    </location>
</feature>
<accession>G2YLF1</accession>
<feature type="region of interest" description="Disordered" evidence="1">
    <location>
        <begin position="84"/>
        <end position="109"/>
    </location>
</feature>
<dbReference type="eggNOG" id="ENOG502SP4B">
    <property type="taxonomic scope" value="Eukaryota"/>
</dbReference>
<proteinExistence type="predicted"/>
<organism evidence="2 3">
    <name type="scientific">Botryotinia fuckeliana (strain T4)</name>
    <name type="common">Noble rot fungus</name>
    <name type="synonym">Botrytis cinerea</name>
    <dbReference type="NCBI Taxonomy" id="999810"/>
    <lineage>
        <taxon>Eukaryota</taxon>
        <taxon>Fungi</taxon>
        <taxon>Dikarya</taxon>
        <taxon>Ascomycota</taxon>
        <taxon>Pezizomycotina</taxon>
        <taxon>Leotiomycetes</taxon>
        <taxon>Helotiales</taxon>
        <taxon>Sclerotiniaceae</taxon>
        <taxon>Botrytis</taxon>
    </lineage>
</organism>
<dbReference type="HOGENOM" id="CLU_644037_0_0_1"/>
<dbReference type="Proteomes" id="UP000008177">
    <property type="component" value="Unplaced contigs"/>
</dbReference>
<evidence type="ECO:0000256" key="1">
    <source>
        <dbReference type="SAM" id="MobiDB-lite"/>
    </source>
</evidence>
<dbReference type="STRING" id="999810.G2YLF1"/>